<evidence type="ECO:0000313" key="10">
    <source>
        <dbReference type="EMBL" id="VFK00331.1"/>
    </source>
</evidence>
<dbReference type="InterPro" id="IPR018496">
    <property type="entry name" value="PsdUridine_synth_RsuA/RluB_CS"/>
</dbReference>
<feature type="domain" description="RNA-binding S4" evidence="9">
    <location>
        <begin position="19"/>
        <end position="80"/>
    </location>
</feature>
<dbReference type="CDD" id="cd00165">
    <property type="entry name" value="S4"/>
    <property type="match status" value="1"/>
</dbReference>
<keyword evidence="3 7" id="KW-0413">Isomerase</keyword>
<accession>A0A450V6D4</accession>
<evidence type="ECO:0000256" key="2">
    <source>
        <dbReference type="ARBA" id="ARBA00022884"/>
    </source>
</evidence>
<comment type="catalytic activity">
    <reaction evidence="4">
        <text>uridine(2605) in 23S rRNA = pseudouridine(2605) in 23S rRNA</text>
        <dbReference type="Rhea" id="RHEA:42520"/>
        <dbReference type="Rhea" id="RHEA-COMP:10095"/>
        <dbReference type="Rhea" id="RHEA-COMP:10096"/>
        <dbReference type="ChEBI" id="CHEBI:65314"/>
        <dbReference type="ChEBI" id="CHEBI:65315"/>
        <dbReference type="EC" id="5.4.99.22"/>
    </reaction>
</comment>
<dbReference type="SMART" id="SM00363">
    <property type="entry name" value="S4"/>
    <property type="match status" value="1"/>
</dbReference>
<dbReference type="InterPro" id="IPR020103">
    <property type="entry name" value="PsdUridine_synth_cat_dom_sf"/>
</dbReference>
<dbReference type="Gene3D" id="3.10.290.10">
    <property type="entry name" value="RNA-binding S4 domain"/>
    <property type="match status" value="1"/>
</dbReference>
<dbReference type="EMBL" id="CAADFG010000190">
    <property type="protein sequence ID" value="VFK00331.1"/>
    <property type="molecule type" value="Genomic_DNA"/>
</dbReference>
<dbReference type="Pfam" id="PF01479">
    <property type="entry name" value="S4"/>
    <property type="match status" value="1"/>
</dbReference>
<dbReference type="Pfam" id="PF00849">
    <property type="entry name" value="PseudoU_synth_2"/>
    <property type="match status" value="1"/>
</dbReference>
<feature type="compositionally biased region" description="Basic residues" evidence="8">
    <location>
        <begin position="288"/>
        <end position="298"/>
    </location>
</feature>
<protein>
    <recommendedName>
        <fullName evidence="7">Pseudouridine synthase</fullName>
        <ecNumber evidence="7">5.4.99.-</ecNumber>
    </recommendedName>
</protein>
<comment type="similarity">
    <text evidence="1 7">Belongs to the pseudouridine synthase RsuA family.</text>
</comment>
<dbReference type="InterPro" id="IPR000748">
    <property type="entry name" value="PsdUridine_synth_RsuA/RluB/E/F"/>
</dbReference>
<dbReference type="SUPFAM" id="SSF55120">
    <property type="entry name" value="Pseudouridine synthase"/>
    <property type="match status" value="1"/>
</dbReference>
<evidence type="ECO:0000256" key="7">
    <source>
        <dbReference type="RuleBase" id="RU003887"/>
    </source>
</evidence>
<dbReference type="GO" id="GO:0003723">
    <property type="term" value="F:RNA binding"/>
    <property type="evidence" value="ECO:0007669"/>
    <property type="project" value="UniProtKB-KW"/>
</dbReference>
<dbReference type="InterPro" id="IPR050343">
    <property type="entry name" value="RsuA_PseudoU_synthase"/>
</dbReference>
<sequence>MTVKGKTPIQSPSPSPASEKLQKVLAAAGLGSRRALEYWIEAGRVSVNGARAKLGARVSRSDLIRVDGRRISPPPSGAGKPDGPRIRVLRYHKPPGEICSRVDPEGRPTVFDGLPNISQGRWIAVGRLDIGTSGLLLFTNAGELAHRLMHPASGMEREYAVRVSLWGIEEAVTCRAVPEELLERLEMGVELEDGPARFERIMDAGGQGQNHWYHVVIKEGKTHEVRRLWEAVGLRVSRLIRVRYGPIQLMRRLLPGRWEALPESEIVQLAKCVGLTQPRDPTSLRTRPSPRRRNPRRL</sequence>
<dbReference type="EMBL" id="CAADFJ010000186">
    <property type="protein sequence ID" value="VFK04508.1"/>
    <property type="molecule type" value="Genomic_DNA"/>
</dbReference>
<dbReference type="PROSITE" id="PS50889">
    <property type="entry name" value="S4"/>
    <property type="match status" value="1"/>
</dbReference>
<feature type="compositionally biased region" description="Low complexity" evidence="8">
    <location>
        <begin position="278"/>
        <end position="287"/>
    </location>
</feature>
<evidence type="ECO:0000256" key="5">
    <source>
        <dbReference type="ARBA" id="ARBA00037383"/>
    </source>
</evidence>
<dbReference type="CDD" id="cd02556">
    <property type="entry name" value="PseudoU_synth_RluB"/>
    <property type="match status" value="1"/>
</dbReference>
<organism evidence="10">
    <name type="scientific">Candidatus Kentrum eta</name>
    <dbReference type="NCBI Taxonomy" id="2126337"/>
    <lineage>
        <taxon>Bacteria</taxon>
        <taxon>Pseudomonadati</taxon>
        <taxon>Pseudomonadota</taxon>
        <taxon>Gammaproteobacteria</taxon>
        <taxon>Candidatus Kentrum</taxon>
    </lineage>
</organism>
<reference evidence="10" key="1">
    <citation type="submission" date="2019-02" db="EMBL/GenBank/DDBJ databases">
        <authorList>
            <person name="Gruber-Vodicka R. H."/>
            <person name="Seah K. B. B."/>
        </authorList>
    </citation>
    <scope>NUCLEOTIDE SEQUENCE</scope>
    <source>
        <strain evidence="12">BECK_SA2B12</strain>
        <strain evidence="10">BECK_SA2B15</strain>
        <strain evidence="11">BECK_SA2B20</strain>
    </source>
</reference>
<dbReference type="GO" id="GO:0160139">
    <property type="term" value="F:23S rRNA pseudouridine(2605) synthase activity"/>
    <property type="evidence" value="ECO:0007669"/>
    <property type="project" value="UniProtKB-EC"/>
</dbReference>
<comment type="function">
    <text evidence="5">Responsible for synthesis of pseudouridine from uracil-2605 in 23S ribosomal RNA.</text>
</comment>
<dbReference type="InterPro" id="IPR002942">
    <property type="entry name" value="S4_RNA-bd"/>
</dbReference>
<evidence type="ECO:0000256" key="3">
    <source>
        <dbReference type="ARBA" id="ARBA00023235"/>
    </source>
</evidence>
<evidence type="ECO:0000256" key="6">
    <source>
        <dbReference type="PROSITE-ProRule" id="PRU00182"/>
    </source>
</evidence>
<gene>
    <name evidence="10" type="ORF">BECKH772A_GA0070896_101902</name>
    <name evidence="11" type="ORF">BECKH772B_GA0070898_101872</name>
    <name evidence="12" type="ORF">BECKH772C_GA0070978_101862</name>
</gene>
<evidence type="ECO:0000313" key="11">
    <source>
        <dbReference type="EMBL" id="VFK00337.1"/>
    </source>
</evidence>
<dbReference type="PROSITE" id="PS01149">
    <property type="entry name" value="PSI_RSU"/>
    <property type="match status" value="1"/>
</dbReference>
<feature type="region of interest" description="Disordered" evidence="8">
    <location>
        <begin position="1"/>
        <end position="20"/>
    </location>
</feature>
<evidence type="ECO:0000256" key="4">
    <source>
        <dbReference type="ARBA" id="ARBA00036944"/>
    </source>
</evidence>
<evidence type="ECO:0000256" key="8">
    <source>
        <dbReference type="SAM" id="MobiDB-lite"/>
    </source>
</evidence>
<name>A0A450V6D4_9GAMM</name>
<keyword evidence="2 6" id="KW-0694">RNA-binding</keyword>
<dbReference type="SUPFAM" id="SSF55174">
    <property type="entry name" value="Alpha-L RNA-binding motif"/>
    <property type="match status" value="1"/>
</dbReference>
<dbReference type="PANTHER" id="PTHR47683:SF3">
    <property type="entry name" value="RIBOSOMAL LARGE SUBUNIT PSEUDOURIDINE SYNTHASE B"/>
    <property type="match status" value="1"/>
</dbReference>
<dbReference type="NCBIfam" id="TIGR00093">
    <property type="entry name" value="pseudouridine synthase"/>
    <property type="match status" value="1"/>
</dbReference>
<dbReference type="InterPro" id="IPR006145">
    <property type="entry name" value="PsdUridine_synth_RsuA/RluA"/>
</dbReference>
<dbReference type="Gene3D" id="3.30.2350.10">
    <property type="entry name" value="Pseudouridine synthase"/>
    <property type="match status" value="1"/>
</dbReference>
<evidence type="ECO:0000313" key="12">
    <source>
        <dbReference type="EMBL" id="VFK04508.1"/>
    </source>
</evidence>
<dbReference type="InterPro" id="IPR036986">
    <property type="entry name" value="S4_RNA-bd_sf"/>
</dbReference>
<dbReference type="PANTHER" id="PTHR47683">
    <property type="entry name" value="PSEUDOURIDINE SYNTHASE FAMILY PROTEIN-RELATED"/>
    <property type="match status" value="1"/>
</dbReference>
<proteinExistence type="inferred from homology"/>
<dbReference type="FunFam" id="3.10.290.10:FF:000003">
    <property type="entry name" value="Pseudouridine synthase"/>
    <property type="match status" value="1"/>
</dbReference>
<evidence type="ECO:0000256" key="1">
    <source>
        <dbReference type="ARBA" id="ARBA00008348"/>
    </source>
</evidence>
<dbReference type="EC" id="5.4.99.-" evidence="7"/>
<dbReference type="EMBL" id="CAADFI010000187">
    <property type="protein sequence ID" value="VFK00337.1"/>
    <property type="molecule type" value="Genomic_DNA"/>
</dbReference>
<evidence type="ECO:0000259" key="9">
    <source>
        <dbReference type="SMART" id="SM00363"/>
    </source>
</evidence>
<dbReference type="AlphaFoldDB" id="A0A450V6D4"/>
<dbReference type="GO" id="GO:0000455">
    <property type="term" value="P:enzyme-directed rRNA pseudouridine synthesis"/>
    <property type="evidence" value="ECO:0007669"/>
    <property type="project" value="UniProtKB-ARBA"/>
</dbReference>
<feature type="region of interest" description="Disordered" evidence="8">
    <location>
        <begin position="277"/>
        <end position="298"/>
    </location>
</feature>